<evidence type="ECO:0000313" key="3">
    <source>
        <dbReference type="Proteomes" id="UP000434101"/>
    </source>
</evidence>
<keyword evidence="3" id="KW-1185">Reference proteome</keyword>
<gene>
    <name evidence="2" type="ORF">GS429_08465</name>
</gene>
<feature type="region of interest" description="Disordered" evidence="1">
    <location>
        <begin position="1"/>
        <end position="24"/>
    </location>
</feature>
<organism evidence="2 3">
    <name type="scientific">Natronorubrum halalkaliphilum</name>
    <dbReference type="NCBI Taxonomy" id="2691917"/>
    <lineage>
        <taxon>Archaea</taxon>
        <taxon>Methanobacteriati</taxon>
        <taxon>Methanobacteriota</taxon>
        <taxon>Stenosarchaea group</taxon>
        <taxon>Halobacteria</taxon>
        <taxon>Halobacteriales</taxon>
        <taxon>Natrialbaceae</taxon>
        <taxon>Natronorubrum</taxon>
    </lineage>
</organism>
<dbReference type="OrthoDB" id="202564at2157"/>
<name>A0A6B0VLL0_9EURY</name>
<feature type="compositionally biased region" description="Polar residues" evidence="1">
    <location>
        <begin position="1"/>
        <end position="12"/>
    </location>
</feature>
<dbReference type="EMBL" id="WUYX01000027">
    <property type="protein sequence ID" value="MXV62093.1"/>
    <property type="molecule type" value="Genomic_DNA"/>
</dbReference>
<dbReference type="AlphaFoldDB" id="A0A6B0VLL0"/>
<sequence length="87" mass="9876">MATTQRNETVSEAQPYELENAAGGTLVYEPTREYRETLGRTTQVGRRLVGFVDVNDWDAIRSELARRGHDVGMVHHREEFDAAEVGR</sequence>
<protein>
    <submittedName>
        <fullName evidence="2">Uncharacterized protein</fullName>
    </submittedName>
</protein>
<comment type="caution">
    <text evidence="2">The sequence shown here is derived from an EMBL/GenBank/DDBJ whole genome shotgun (WGS) entry which is preliminary data.</text>
</comment>
<dbReference type="RefSeq" id="WP_160064535.1">
    <property type="nucleotide sequence ID" value="NZ_WUYX01000027.1"/>
</dbReference>
<proteinExistence type="predicted"/>
<evidence type="ECO:0000313" key="2">
    <source>
        <dbReference type="EMBL" id="MXV62093.1"/>
    </source>
</evidence>
<accession>A0A6B0VLL0</accession>
<evidence type="ECO:0000256" key="1">
    <source>
        <dbReference type="SAM" id="MobiDB-lite"/>
    </source>
</evidence>
<reference evidence="2 3" key="1">
    <citation type="submission" date="2020-01" db="EMBL/GenBank/DDBJ databases">
        <title>Natronorubrum sp. JWXQ-INN 674 isolated from Inner Mongolia Autonomous Region of China.</title>
        <authorList>
            <person name="Xue Q."/>
        </authorList>
    </citation>
    <scope>NUCLEOTIDE SEQUENCE [LARGE SCALE GENOMIC DNA]</scope>
    <source>
        <strain evidence="2 3">JWXQ-INN-674</strain>
    </source>
</reference>
<dbReference type="Proteomes" id="UP000434101">
    <property type="component" value="Unassembled WGS sequence"/>
</dbReference>